<reference evidence="3" key="1">
    <citation type="submission" date="2021-02" db="EMBL/GenBank/DDBJ databases">
        <title>Genome sequence Cadophora malorum strain M34.</title>
        <authorList>
            <person name="Stefanovic E."/>
            <person name="Vu D."/>
            <person name="Scully C."/>
            <person name="Dijksterhuis J."/>
            <person name="Roader J."/>
            <person name="Houbraken J."/>
        </authorList>
    </citation>
    <scope>NUCLEOTIDE SEQUENCE</scope>
    <source>
        <strain evidence="3">M34</strain>
    </source>
</reference>
<dbReference type="InterPro" id="IPR001138">
    <property type="entry name" value="Zn2Cys6_DnaBD"/>
</dbReference>
<dbReference type="GO" id="GO:0000981">
    <property type="term" value="F:DNA-binding transcription factor activity, RNA polymerase II-specific"/>
    <property type="evidence" value="ECO:0007669"/>
    <property type="project" value="InterPro"/>
</dbReference>
<name>A0A8H7W6K6_9HELO</name>
<dbReference type="SUPFAM" id="SSF57701">
    <property type="entry name" value="Zn2/Cys6 DNA-binding domain"/>
    <property type="match status" value="1"/>
</dbReference>
<dbReference type="PANTHER" id="PTHR46910:SF5">
    <property type="entry name" value="ZN(II)2CYS6 TRANSCRIPTION FACTOR (EUROFUNG)"/>
    <property type="match status" value="1"/>
</dbReference>
<dbReference type="CDD" id="cd00067">
    <property type="entry name" value="GAL4"/>
    <property type="match status" value="1"/>
</dbReference>
<dbReference type="CDD" id="cd12148">
    <property type="entry name" value="fungal_TF_MHR"/>
    <property type="match status" value="1"/>
</dbReference>
<gene>
    <name evidence="3" type="ORF">IFR04_014136</name>
</gene>
<dbReference type="GO" id="GO:0008270">
    <property type="term" value="F:zinc ion binding"/>
    <property type="evidence" value="ECO:0007669"/>
    <property type="project" value="InterPro"/>
</dbReference>
<keyword evidence="4" id="KW-1185">Reference proteome</keyword>
<evidence type="ECO:0000313" key="4">
    <source>
        <dbReference type="Proteomes" id="UP000664132"/>
    </source>
</evidence>
<sequence length="616" mass="69712">MEIRGRDSDQTMSDRLPISRRSCDHCHIRNIACDRKTPCSNCTNARLNCTHSTIATRNSAPKPKLLSSEHKITEIAEAVDGIKQLLQGLNIASLPSHDLRLSQVLVENSLPDFSPASIQPHYNEAPDYPLAQHSVQVGQFVNEFLEGGIQSRTGSDDAFISLRDFVTCPSKDPAKGFTATKKTDRHHSPSKNSMPPIKAAVFILRWAKEHQKYYRVSWLSLILPLETFTSICQKVYFAIEDYKEVDFILANGYLYWLFAEYGIVSDSETYLAYCKQCRYNLHNTLVQLPLLLQPSMKFIVALTMGRKRNRDPEGTLESTKLQLFWRVYEIDKGLSFRFGRYSNLRDSEITVSHEAYEPRCTKVAKIQGMVYEQLLSVHGLSRPEHERVAIAQDLATELRAINEECSGPEERSLTNPELAGDRMRIFYLRIKMSMHYSLMTLILQIIPSPLEGPDGIVEAAHAALVVHEQCATMMRGNSHFLMMMVYTNWAIMHTPFVPFITLFNKCIKLSDEAELSRLEGFANSLMFESTISESFGRPLQLYQLLCQVVRLYIDSNIASNIGPGQIGSDLSMDVFDMGSFGAGADSMGLQTGSDYYHQQSMDGWWNAQNFVHGDGF</sequence>
<dbReference type="Pfam" id="PF00172">
    <property type="entry name" value="Zn_clus"/>
    <property type="match status" value="1"/>
</dbReference>
<proteinExistence type="predicted"/>
<protein>
    <recommendedName>
        <fullName evidence="2">Zn(2)-C6 fungal-type domain-containing protein</fullName>
    </recommendedName>
</protein>
<dbReference type="InterPro" id="IPR036864">
    <property type="entry name" value="Zn2-C6_fun-type_DNA-bd_sf"/>
</dbReference>
<dbReference type="AlphaFoldDB" id="A0A8H7W6K6"/>
<dbReference type="PANTHER" id="PTHR46910">
    <property type="entry name" value="TRANSCRIPTION FACTOR PDR1"/>
    <property type="match status" value="1"/>
</dbReference>
<dbReference type="PROSITE" id="PS50048">
    <property type="entry name" value="ZN2_CY6_FUNGAL_2"/>
    <property type="match status" value="1"/>
</dbReference>
<evidence type="ECO:0000313" key="3">
    <source>
        <dbReference type="EMBL" id="KAG4412739.1"/>
    </source>
</evidence>
<accession>A0A8H7W6K6</accession>
<keyword evidence="1" id="KW-0539">Nucleus</keyword>
<dbReference type="SMART" id="SM00066">
    <property type="entry name" value="GAL4"/>
    <property type="match status" value="1"/>
</dbReference>
<dbReference type="InterPro" id="IPR050987">
    <property type="entry name" value="AtrR-like"/>
</dbReference>
<dbReference type="Proteomes" id="UP000664132">
    <property type="component" value="Unassembled WGS sequence"/>
</dbReference>
<organism evidence="3 4">
    <name type="scientific">Cadophora malorum</name>
    <dbReference type="NCBI Taxonomy" id="108018"/>
    <lineage>
        <taxon>Eukaryota</taxon>
        <taxon>Fungi</taxon>
        <taxon>Dikarya</taxon>
        <taxon>Ascomycota</taxon>
        <taxon>Pezizomycotina</taxon>
        <taxon>Leotiomycetes</taxon>
        <taxon>Helotiales</taxon>
        <taxon>Ploettnerulaceae</taxon>
        <taxon>Cadophora</taxon>
    </lineage>
</organism>
<evidence type="ECO:0000259" key="2">
    <source>
        <dbReference type="PROSITE" id="PS50048"/>
    </source>
</evidence>
<comment type="caution">
    <text evidence="3">The sequence shown here is derived from an EMBL/GenBank/DDBJ whole genome shotgun (WGS) entry which is preliminary data.</text>
</comment>
<feature type="domain" description="Zn(2)-C6 fungal-type" evidence="2">
    <location>
        <begin position="22"/>
        <end position="51"/>
    </location>
</feature>
<dbReference type="OrthoDB" id="103819at2759"/>
<dbReference type="EMBL" id="JAFJYH010000358">
    <property type="protein sequence ID" value="KAG4412739.1"/>
    <property type="molecule type" value="Genomic_DNA"/>
</dbReference>
<evidence type="ECO:0000256" key="1">
    <source>
        <dbReference type="ARBA" id="ARBA00023242"/>
    </source>
</evidence>
<dbReference type="Gene3D" id="4.10.240.10">
    <property type="entry name" value="Zn(2)-C6 fungal-type DNA-binding domain"/>
    <property type="match status" value="1"/>
</dbReference>